<dbReference type="PATRIC" id="fig|1434108.4.peg.4282"/>
<keyword evidence="1" id="KW-0812">Transmembrane</keyword>
<dbReference type="STRING" id="1434108.MSBRM_3399"/>
<feature type="transmembrane region" description="Helical" evidence="1">
    <location>
        <begin position="170"/>
        <end position="188"/>
    </location>
</feature>
<keyword evidence="1" id="KW-1133">Transmembrane helix</keyword>
<feature type="transmembrane region" description="Helical" evidence="1">
    <location>
        <begin position="145"/>
        <end position="164"/>
    </location>
</feature>
<sequence>MSRESRYINKLMGWCPVCKNMVPKIESPFISENLIPASRKTGNLPEPRTSNVVFPANISLIMIFLMTSFNLLLLLKYLWGMPLFLAVLFLLSCSCYLLALKTYDSAVLVDEVGVHLQAFIFKKLILYNNIKSVTVTRINKKSKKIYIPLIILGFATCGFLSYMAVVKGEWNIFLLFVSLFPFVFITEWKQKTRFWNGNTRLHIKTRHKKWHKWTWASYNSMITDEASATEIKSSIERHL</sequence>
<feature type="transmembrane region" description="Helical" evidence="1">
    <location>
        <begin position="79"/>
        <end position="99"/>
    </location>
</feature>
<dbReference type="HOGENOM" id="CLU_099319_0_0_2"/>
<dbReference type="KEGG" id="mby:MSBRM_3399"/>
<gene>
    <name evidence="2" type="ORF">MSBRM_3399</name>
</gene>
<dbReference type="Proteomes" id="UP000033033">
    <property type="component" value="Chromosome"/>
</dbReference>
<keyword evidence="1" id="KW-0472">Membrane</keyword>
<feature type="transmembrane region" description="Helical" evidence="1">
    <location>
        <begin position="52"/>
        <end position="73"/>
    </location>
</feature>
<evidence type="ECO:0000313" key="2">
    <source>
        <dbReference type="EMBL" id="AKB56397.1"/>
    </source>
</evidence>
<keyword evidence="3" id="KW-1185">Reference proteome</keyword>
<evidence type="ECO:0000313" key="3">
    <source>
        <dbReference type="Proteomes" id="UP000033033"/>
    </source>
</evidence>
<proteinExistence type="predicted"/>
<dbReference type="EMBL" id="CP009528">
    <property type="protein sequence ID" value="AKB56397.1"/>
    <property type="molecule type" value="Genomic_DNA"/>
</dbReference>
<dbReference type="RefSeq" id="WP_048122430.1">
    <property type="nucleotide sequence ID" value="NZ_CP009528.1"/>
</dbReference>
<evidence type="ECO:0000256" key="1">
    <source>
        <dbReference type="SAM" id="Phobius"/>
    </source>
</evidence>
<accession>A0A0E3QX90</accession>
<dbReference type="AlphaFoldDB" id="A0A0E3QX90"/>
<dbReference type="GeneID" id="24846740"/>
<protein>
    <submittedName>
        <fullName evidence="2">Uncharacterized protein</fullName>
    </submittedName>
</protein>
<organism evidence="2 3">
    <name type="scientific">Methanosarcina barkeri MS</name>
    <dbReference type="NCBI Taxonomy" id="1434108"/>
    <lineage>
        <taxon>Archaea</taxon>
        <taxon>Methanobacteriati</taxon>
        <taxon>Methanobacteriota</taxon>
        <taxon>Stenosarchaea group</taxon>
        <taxon>Methanomicrobia</taxon>
        <taxon>Methanosarcinales</taxon>
        <taxon>Methanosarcinaceae</taxon>
        <taxon>Methanosarcina</taxon>
    </lineage>
</organism>
<name>A0A0E3QX90_METBA</name>
<reference evidence="2 3" key="1">
    <citation type="submission" date="2014-07" db="EMBL/GenBank/DDBJ databases">
        <title>Methanogenic archaea and the global carbon cycle.</title>
        <authorList>
            <person name="Henriksen J.R."/>
            <person name="Luke J."/>
            <person name="Reinhart S."/>
            <person name="Benedict M.N."/>
            <person name="Youngblut N.D."/>
            <person name="Metcalf M.E."/>
            <person name="Whitaker R.J."/>
            <person name="Metcalf W.W."/>
        </authorList>
    </citation>
    <scope>NUCLEOTIDE SEQUENCE [LARGE SCALE GENOMIC DNA]</scope>
    <source>
        <strain evidence="2 3">MS</strain>
    </source>
</reference>